<dbReference type="Proteomes" id="UP000694925">
    <property type="component" value="Unplaced"/>
</dbReference>
<protein>
    <submittedName>
        <fullName evidence="3">Uncharacterized protein LOC108625496</fullName>
    </submittedName>
</protein>
<dbReference type="AlphaFoldDB" id="A0AAJ7N7Q6"/>
<dbReference type="PROSITE" id="PS51257">
    <property type="entry name" value="PROKAR_LIPOPROTEIN"/>
    <property type="match status" value="1"/>
</dbReference>
<gene>
    <name evidence="3" type="primary">LOC108625496</name>
</gene>
<feature type="chain" id="PRO_5042586739" evidence="1">
    <location>
        <begin position="26"/>
        <end position="172"/>
    </location>
</feature>
<accession>A0AAJ7N7Q6</accession>
<reference evidence="3" key="1">
    <citation type="submission" date="2025-08" db="UniProtKB">
        <authorList>
            <consortium name="RefSeq"/>
        </authorList>
    </citation>
    <scope>IDENTIFICATION</scope>
    <source>
        <tissue evidence="3">Whole body</tissue>
    </source>
</reference>
<dbReference type="CTD" id="41711"/>
<evidence type="ECO:0000313" key="3">
    <source>
        <dbReference type="RefSeq" id="XP_017881051.1"/>
    </source>
</evidence>
<evidence type="ECO:0000256" key="1">
    <source>
        <dbReference type="SAM" id="SignalP"/>
    </source>
</evidence>
<organism evidence="2 3">
    <name type="scientific">Ceratina calcarata</name>
    <dbReference type="NCBI Taxonomy" id="156304"/>
    <lineage>
        <taxon>Eukaryota</taxon>
        <taxon>Metazoa</taxon>
        <taxon>Ecdysozoa</taxon>
        <taxon>Arthropoda</taxon>
        <taxon>Hexapoda</taxon>
        <taxon>Insecta</taxon>
        <taxon>Pterygota</taxon>
        <taxon>Neoptera</taxon>
        <taxon>Endopterygota</taxon>
        <taxon>Hymenoptera</taxon>
        <taxon>Apocrita</taxon>
        <taxon>Aculeata</taxon>
        <taxon>Apoidea</taxon>
        <taxon>Anthophila</taxon>
        <taxon>Apidae</taxon>
        <taxon>Ceratina</taxon>
        <taxon>Zadontomerus</taxon>
    </lineage>
</organism>
<sequence length="172" mass="18960">MAIVSRKEFVLRGFVILCLSSCVSGSCLSYGHACWGAHGKRSEVNLTPSKGMIIMQEAAAPSNNERTLSRIIDQLSHKFKGESDKLYKINFLSDLINAGLTTDGETTSYQNIKEGTYNGKSKQASQIMAGIVADDREEIPDIPPITINNEYKQPDNKIGIALLRYLAHRPNV</sequence>
<keyword evidence="1" id="KW-0732">Signal</keyword>
<dbReference type="KEGG" id="ccal:108625496"/>
<evidence type="ECO:0000313" key="2">
    <source>
        <dbReference type="Proteomes" id="UP000694925"/>
    </source>
</evidence>
<feature type="signal peptide" evidence="1">
    <location>
        <begin position="1"/>
        <end position="25"/>
    </location>
</feature>
<keyword evidence="2" id="KW-1185">Reference proteome</keyword>
<dbReference type="GeneID" id="108625496"/>
<proteinExistence type="predicted"/>
<dbReference type="RefSeq" id="XP_017881051.1">
    <property type="nucleotide sequence ID" value="XM_018025562.2"/>
</dbReference>
<name>A0AAJ7N7Q6_9HYME</name>